<dbReference type="InterPro" id="IPR028344">
    <property type="entry name" value="ParE1/4"/>
</dbReference>
<organism evidence="4 5">
    <name type="scientific">Methylobacterium persicinum</name>
    <dbReference type="NCBI Taxonomy" id="374426"/>
    <lineage>
        <taxon>Bacteria</taxon>
        <taxon>Pseudomonadati</taxon>
        <taxon>Pseudomonadota</taxon>
        <taxon>Alphaproteobacteria</taxon>
        <taxon>Hyphomicrobiales</taxon>
        <taxon>Methylobacteriaceae</taxon>
        <taxon>Methylobacterium</taxon>
    </lineage>
</organism>
<proteinExistence type="inferred from homology"/>
<gene>
    <name evidence="4" type="ORF">QO016_003019</name>
</gene>
<evidence type="ECO:0000313" key="5">
    <source>
        <dbReference type="Proteomes" id="UP001236369"/>
    </source>
</evidence>
<accession>A0ABU0HPS8</accession>
<dbReference type="Proteomes" id="UP001236369">
    <property type="component" value="Unassembled WGS sequence"/>
</dbReference>
<reference evidence="4 5" key="1">
    <citation type="submission" date="2023-07" db="EMBL/GenBank/DDBJ databases">
        <title>Genomic Encyclopedia of Type Strains, Phase IV (KMG-IV): sequencing the most valuable type-strain genomes for metagenomic binning, comparative biology and taxonomic classification.</title>
        <authorList>
            <person name="Goeker M."/>
        </authorList>
    </citation>
    <scope>NUCLEOTIDE SEQUENCE [LARGE SCALE GENOMIC DNA]</scope>
    <source>
        <strain evidence="4 5">DSM 19562</strain>
    </source>
</reference>
<dbReference type="Gene3D" id="3.30.2310.20">
    <property type="entry name" value="RelE-like"/>
    <property type="match status" value="1"/>
</dbReference>
<dbReference type="InterPro" id="IPR007712">
    <property type="entry name" value="RelE/ParE_toxin"/>
</dbReference>
<dbReference type="PANTHER" id="PTHR33755:SF9">
    <property type="entry name" value="TOXIN PARE1"/>
    <property type="match status" value="1"/>
</dbReference>
<comment type="caution">
    <text evidence="4">The sequence shown here is derived from an EMBL/GenBank/DDBJ whole genome shotgun (WGS) entry which is preliminary data.</text>
</comment>
<keyword evidence="2" id="KW-1277">Toxin-antitoxin system</keyword>
<dbReference type="InterPro" id="IPR051803">
    <property type="entry name" value="TA_system_RelE-like_toxin"/>
</dbReference>
<evidence type="ECO:0000256" key="1">
    <source>
        <dbReference type="ARBA" id="ARBA00006226"/>
    </source>
</evidence>
<keyword evidence="5" id="KW-1185">Reference proteome</keyword>
<protein>
    <recommendedName>
        <fullName evidence="3">Toxin</fullName>
    </recommendedName>
</protein>
<dbReference type="Pfam" id="PF05016">
    <property type="entry name" value="ParE_toxin"/>
    <property type="match status" value="1"/>
</dbReference>
<evidence type="ECO:0000256" key="2">
    <source>
        <dbReference type="ARBA" id="ARBA00022649"/>
    </source>
</evidence>
<evidence type="ECO:0000256" key="3">
    <source>
        <dbReference type="PIRNR" id="PIRNR029218"/>
    </source>
</evidence>
<dbReference type="EMBL" id="JAUSVV010000006">
    <property type="protein sequence ID" value="MDQ0443516.1"/>
    <property type="molecule type" value="Genomic_DNA"/>
</dbReference>
<dbReference type="PIRSF" id="PIRSF029218">
    <property type="entry name" value="ParE"/>
    <property type="match status" value="1"/>
</dbReference>
<dbReference type="RefSeq" id="WP_238247737.1">
    <property type="nucleotide sequence ID" value="NZ_BPQX01000013.1"/>
</dbReference>
<dbReference type="PANTHER" id="PTHR33755">
    <property type="entry name" value="TOXIN PARE1-RELATED"/>
    <property type="match status" value="1"/>
</dbReference>
<sequence length="102" mass="11305">MSDYTLTRKAEADLFEIAVHGYRQFGVRQAEAYAAGLDQTFALLADNPGMGRRADAIRPGVHRHEHASHVILYERVEGGVLILAVVHRRSVRRLSDRALGGP</sequence>
<name>A0ABU0HPS8_9HYPH</name>
<comment type="similarity">
    <text evidence="1 3">Belongs to the RelE toxin family.</text>
</comment>
<dbReference type="InterPro" id="IPR035093">
    <property type="entry name" value="RelE/ParE_toxin_dom_sf"/>
</dbReference>
<evidence type="ECO:0000313" key="4">
    <source>
        <dbReference type="EMBL" id="MDQ0443516.1"/>
    </source>
</evidence>